<dbReference type="EMBL" id="ML240474">
    <property type="protein sequence ID" value="TKS65155.1"/>
    <property type="molecule type" value="Genomic_DNA"/>
</dbReference>
<dbReference type="GO" id="GO:0004519">
    <property type="term" value="F:endonuclease activity"/>
    <property type="evidence" value="ECO:0007669"/>
    <property type="project" value="UniProtKB-KW"/>
</dbReference>
<dbReference type="InterPro" id="IPR043502">
    <property type="entry name" value="DNA/RNA_pol_sf"/>
</dbReference>
<keyword evidence="1" id="KW-0808">Transferase</keyword>
<evidence type="ECO:0000259" key="7">
    <source>
        <dbReference type="Pfam" id="PF17917"/>
    </source>
</evidence>
<keyword evidence="5" id="KW-0378">Hydrolase</keyword>
<dbReference type="STRING" id="240159.A0A4U5TXJ6"/>
<protein>
    <submittedName>
        <fullName evidence="9">Retrovirus-related Pol polyprotein from transposon 17.6</fullName>
    </submittedName>
</protein>
<name>A0A4U5TXJ6_COLLU</name>
<evidence type="ECO:0000256" key="2">
    <source>
        <dbReference type="ARBA" id="ARBA00022695"/>
    </source>
</evidence>
<dbReference type="InterPro" id="IPR041373">
    <property type="entry name" value="RT_RNaseH"/>
</dbReference>
<dbReference type="FunFam" id="3.10.20.370:FF:000001">
    <property type="entry name" value="Retrovirus-related Pol polyprotein from transposon 17.6-like protein"/>
    <property type="match status" value="1"/>
</dbReference>
<evidence type="ECO:0000259" key="8">
    <source>
        <dbReference type="Pfam" id="PF22938"/>
    </source>
</evidence>
<keyword evidence="10" id="KW-1185">Reference proteome</keyword>
<dbReference type="SUPFAM" id="SSF56672">
    <property type="entry name" value="DNA/RNA polymerases"/>
    <property type="match status" value="1"/>
</dbReference>
<evidence type="ECO:0000313" key="9">
    <source>
        <dbReference type="EMBL" id="TKS65155.1"/>
    </source>
</evidence>
<accession>A0A4U5TXJ6</accession>
<evidence type="ECO:0000256" key="5">
    <source>
        <dbReference type="ARBA" id="ARBA00022801"/>
    </source>
</evidence>
<evidence type="ECO:0000256" key="4">
    <source>
        <dbReference type="ARBA" id="ARBA00022759"/>
    </source>
</evidence>
<organism evidence="9 10">
    <name type="scientific">Collichthys lucidus</name>
    <name type="common">Big head croaker</name>
    <name type="synonym">Sciaena lucida</name>
    <dbReference type="NCBI Taxonomy" id="240159"/>
    <lineage>
        <taxon>Eukaryota</taxon>
        <taxon>Metazoa</taxon>
        <taxon>Chordata</taxon>
        <taxon>Craniata</taxon>
        <taxon>Vertebrata</taxon>
        <taxon>Euteleostomi</taxon>
        <taxon>Actinopterygii</taxon>
        <taxon>Neopterygii</taxon>
        <taxon>Teleostei</taxon>
        <taxon>Neoteleostei</taxon>
        <taxon>Acanthomorphata</taxon>
        <taxon>Eupercaria</taxon>
        <taxon>Sciaenidae</taxon>
        <taxon>Collichthys</taxon>
    </lineage>
</organism>
<proteinExistence type="predicted"/>
<dbReference type="Gene3D" id="3.30.70.270">
    <property type="match status" value="1"/>
</dbReference>
<dbReference type="Pfam" id="PF22938">
    <property type="entry name" value="Integrase_p58_C"/>
    <property type="match status" value="1"/>
</dbReference>
<dbReference type="PANTHER" id="PTHR37984:SF5">
    <property type="entry name" value="PROTEIN NYNRIN-LIKE"/>
    <property type="match status" value="1"/>
</dbReference>
<dbReference type="Proteomes" id="UP000298787">
    <property type="component" value="Unassembled WGS sequence"/>
</dbReference>
<keyword evidence="3" id="KW-0540">Nuclease</keyword>
<evidence type="ECO:0000256" key="1">
    <source>
        <dbReference type="ARBA" id="ARBA00022679"/>
    </source>
</evidence>
<keyword evidence="2" id="KW-0548">Nucleotidyltransferase</keyword>
<feature type="domain" description="Integrase p58-like C-terminal" evidence="8">
    <location>
        <begin position="130"/>
        <end position="164"/>
    </location>
</feature>
<evidence type="ECO:0000256" key="6">
    <source>
        <dbReference type="ARBA" id="ARBA00022918"/>
    </source>
</evidence>
<dbReference type="GO" id="GO:0016787">
    <property type="term" value="F:hydrolase activity"/>
    <property type="evidence" value="ECO:0007669"/>
    <property type="project" value="UniProtKB-KW"/>
</dbReference>
<dbReference type="AlphaFoldDB" id="A0A4U5TXJ6"/>
<dbReference type="GO" id="GO:0003964">
    <property type="term" value="F:RNA-directed DNA polymerase activity"/>
    <property type="evidence" value="ECO:0007669"/>
    <property type="project" value="UniProtKB-KW"/>
</dbReference>
<dbReference type="PANTHER" id="PTHR37984">
    <property type="entry name" value="PROTEIN CBG26694"/>
    <property type="match status" value="1"/>
</dbReference>
<gene>
    <name evidence="9" type="ORF">D9C73_028121</name>
</gene>
<dbReference type="InterPro" id="IPR054465">
    <property type="entry name" value="Integrase_p58-like_C"/>
</dbReference>
<reference evidence="9 10" key="1">
    <citation type="submission" date="2019-01" db="EMBL/GenBank/DDBJ databases">
        <title>Genome Assembly of Collichthys lucidus.</title>
        <authorList>
            <person name="Cai M."/>
            <person name="Xiao S."/>
        </authorList>
    </citation>
    <scope>NUCLEOTIDE SEQUENCE [LARGE SCALE GENOMIC DNA]</scope>
    <source>
        <strain evidence="9">JT15FE1705JMU</strain>
        <tissue evidence="9">Muscle</tissue>
    </source>
</reference>
<dbReference type="InterPro" id="IPR043128">
    <property type="entry name" value="Rev_trsase/Diguanyl_cyclase"/>
</dbReference>
<keyword evidence="6" id="KW-0695">RNA-directed DNA polymerase</keyword>
<evidence type="ECO:0000256" key="3">
    <source>
        <dbReference type="ARBA" id="ARBA00022722"/>
    </source>
</evidence>
<keyword evidence="4" id="KW-0255">Endonuclease</keyword>
<evidence type="ECO:0000313" key="10">
    <source>
        <dbReference type="Proteomes" id="UP000298787"/>
    </source>
</evidence>
<feature type="domain" description="Reverse transcriptase RNase H-like" evidence="7">
    <location>
        <begin position="325"/>
        <end position="423"/>
    </location>
</feature>
<dbReference type="CDD" id="cd09274">
    <property type="entry name" value="RNase_HI_RT_Ty3"/>
    <property type="match status" value="1"/>
</dbReference>
<sequence length="445" mass="49353">MLRSYCLEYGKDWDEGVHLLLFAVREVVQESLGFSPAEPVFAHTVRGPLKLLHEKWVGNAEPQNLLDYVCDFRSKLHRACELAKQSMAVAQGKMKYWFDKDAQSRSFSPGDKVLVLLPVPGSSLQARYSGPYVVREKVGARDYVVATPDRRRRSRLCHINMLKPYLQRGSALPSPAVLTSVALSGAEVIDQAENAVALSSADLLDASEDVDFDGDIVLSSAVVHGRLKNSELLANLDGCFSHLSPSQSEDVCEFGQATVTYLGKVVGRGQVRPVHTKVEAMLSFPVPSSRRELHRFLGMAGYYRSFCKNFSAVAAPLTDLLSPKLSVDASDAGAGAVLLQEGIDGVEHPISYFSKKFNKHQRVYSIIEKEALALTLALRHFEVYVGSANSPTVVYTDHNPLVFVNQMQNTNQRLMRWALFLQSWNIVIKHVKGRDNILADTLSRC</sequence>
<dbReference type="Pfam" id="PF17917">
    <property type="entry name" value="RT_RNaseH"/>
    <property type="match status" value="1"/>
</dbReference>
<dbReference type="InterPro" id="IPR050951">
    <property type="entry name" value="Retrovirus_Pol_polyprotein"/>
</dbReference>